<evidence type="ECO:0000313" key="19">
    <source>
        <dbReference type="Proteomes" id="UP000388235"/>
    </source>
</evidence>
<dbReference type="InterPro" id="IPR001348">
    <property type="entry name" value="ATP_PRibTrfase_HisG"/>
</dbReference>
<evidence type="ECO:0000313" key="18">
    <source>
        <dbReference type="EMBL" id="QGG80971.1"/>
    </source>
</evidence>
<dbReference type="SUPFAM" id="SSF53850">
    <property type="entry name" value="Periplasmic binding protein-like II"/>
    <property type="match status" value="1"/>
</dbReference>
<keyword evidence="19" id="KW-1185">Reference proteome</keyword>
<evidence type="ECO:0000256" key="12">
    <source>
        <dbReference type="ARBA" id="ARBA00022741"/>
    </source>
</evidence>
<comment type="subcellular location">
    <subcellularLocation>
        <location evidence="2 16">Cytoplasm</location>
    </subcellularLocation>
</comment>
<dbReference type="GO" id="GO:0003879">
    <property type="term" value="F:ATP phosphoribosyltransferase activity"/>
    <property type="evidence" value="ECO:0007669"/>
    <property type="project" value="UniProtKB-UniRule"/>
</dbReference>
<evidence type="ECO:0000256" key="14">
    <source>
        <dbReference type="ARBA" id="ARBA00023102"/>
    </source>
</evidence>
<dbReference type="OrthoDB" id="9801867at2"/>
<organism evidence="18 19">
    <name type="scientific">Litorivicinus lipolyticus</name>
    <dbReference type="NCBI Taxonomy" id="418701"/>
    <lineage>
        <taxon>Bacteria</taxon>
        <taxon>Pseudomonadati</taxon>
        <taxon>Pseudomonadota</taxon>
        <taxon>Gammaproteobacteria</taxon>
        <taxon>Oceanospirillales</taxon>
        <taxon>Litorivicinaceae</taxon>
        <taxon>Litorivicinus</taxon>
    </lineage>
</organism>
<evidence type="ECO:0000256" key="7">
    <source>
        <dbReference type="ARBA" id="ARBA00020998"/>
    </source>
</evidence>
<comment type="subunit">
    <text evidence="5 16">Heteromultimer composed of HisG and HisZ subunits.</text>
</comment>
<dbReference type="NCBIfam" id="TIGR00070">
    <property type="entry name" value="hisG"/>
    <property type="match status" value="1"/>
</dbReference>
<dbReference type="FunFam" id="3.40.190.10:FF:000008">
    <property type="entry name" value="ATP phosphoribosyltransferase"/>
    <property type="match status" value="1"/>
</dbReference>
<dbReference type="InterPro" id="IPR013820">
    <property type="entry name" value="ATP_PRibTrfase_cat"/>
</dbReference>
<comment type="domain">
    <text evidence="16">Lacks the C-terminal regulatory region which is replaced by HisZ.</text>
</comment>
<dbReference type="GO" id="GO:0000105">
    <property type="term" value="P:L-histidine biosynthetic process"/>
    <property type="evidence" value="ECO:0007669"/>
    <property type="project" value="UniProtKB-UniRule"/>
</dbReference>
<dbReference type="Proteomes" id="UP000388235">
    <property type="component" value="Chromosome"/>
</dbReference>
<protein>
    <recommendedName>
        <fullName evidence="7 16">ATP phosphoribosyltransferase</fullName>
        <shortName evidence="16">ATP-PRT</shortName>
        <shortName evidence="16">ATP-PRTase</shortName>
        <ecNumber evidence="6 16">2.4.2.17</ecNumber>
    </recommendedName>
</protein>
<keyword evidence="9 16" id="KW-0028">Amino-acid biosynthesis</keyword>
<evidence type="ECO:0000259" key="17">
    <source>
        <dbReference type="Pfam" id="PF01634"/>
    </source>
</evidence>
<evidence type="ECO:0000256" key="16">
    <source>
        <dbReference type="HAMAP-Rule" id="MF_01018"/>
    </source>
</evidence>
<evidence type="ECO:0000256" key="5">
    <source>
        <dbReference type="ARBA" id="ARBA00011496"/>
    </source>
</evidence>
<feature type="domain" description="ATP phosphoribosyltransferase catalytic" evidence="17">
    <location>
        <begin position="53"/>
        <end position="204"/>
    </location>
</feature>
<reference evidence="18 19" key="1">
    <citation type="submission" date="2019-11" db="EMBL/GenBank/DDBJ databases">
        <authorList>
            <person name="Khan S.A."/>
            <person name="Jeon C.O."/>
            <person name="Chun B.H."/>
        </authorList>
    </citation>
    <scope>NUCLEOTIDE SEQUENCE [LARGE SCALE GENOMIC DNA]</scope>
    <source>
        <strain evidence="18 19">IMCC 1097</strain>
    </source>
</reference>
<dbReference type="InterPro" id="IPR024893">
    <property type="entry name" value="ATP_PRibTrfase_HisG_short"/>
</dbReference>
<gene>
    <name evidence="16" type="primary">hisG</name>
    <name evidence="18" type="ORF">GH975_10480</name>
</gene>
<dbReference type="AlphaFoldDB" id="A0A5Q2QF31"/>
<evidence type="ECO:0000256" key="8">
    <source>
        <dbReference type="ARBA" id="ARBA00022490"/>
    </source>
</evidence>
<dbReference type="EC" id="2.4.2.17" evidence="6 16"/>
<comment type="function">
    <text evidence="15 16">Catalyzes the condensation of ATP and 5-phosphoribose 1-diphosphate to form N'-(5'-phosphoribosyl)-ATP (PR-ATP). Has a crucial role in the pathway because the rate of histidine biosynthesis seems to be controlled primarily by regulation of HisG enzymatic activity.</text>
</comment>
<keyword evidence="8 16" id="KW-0963">Cytoplasm</keyword>
<proteinExistence type="inferred from homology"/>
<evidence type="ECO:0000256" key="9">
    <source>
        <dbReference type="ARBA" id="ARBA00022605"/>
    </source>
</evidence>
<accession>A0A5Q2QF31</accession>
<evidence type="ECO:0000256" key="10">
    <source>
        <dbReference type="ARBA" id="ARBA00022676"/>
    </source>
</evidence>
<evidence type="ECO:0000256" key="15">
    <source>
        <dbReference type="ARBA" id="ARBA00024861"/>
    </source>
</evidence>
<sequence>MNPLIIALSKGRLLTQTLPLLKAAGIEPAEDLSDSRKLIFDTTRDDVKFIVLRAVDVPTFVARGAAHLGVSGLDQIAEQNLDDLYLPLDLKVSVCRLMTAGVVGAPLPLGRRRVATKYLHLAREYYARTGVQVELIKLYGAMELAPLVGLADEIVDIVDTGNTLKANGLEPRQLIMHSSARLVANKAAWKTRFEQLKPLVDQMEAALV</sequence>
<dbReference type="UniPathway" id="UPA00031">
    <property type="reaction ID" value="UER00006"/>
</dbReference>
<dbReference type="CDD" id="cd13595">
    <property type="entry name" value="PBP2_HisGs"/>
    <property type="match status" value="1"/>
</dbReference>
<dbReference type="InterPro" id="IPR018198">
    <property type="entry name" value="ATP_PRibTrfase_CS"/>
</dbReference>
<evidence type="ECO:0000256" key="3">
    <source>
        <dbReference type="ARBA" id="ARBA00004667"/>
    </source>
</evidence>
<keyword evidence="11 16" id="KW-0808">Transferase</keyword>
<comment type="catalytic activity">
    <reaction evidence="1 16">
        <text>1-(5-phospho-beta-D-ribosyl)-ATP + diphosphate = 5-phospho-alpha-D-ribose 1-diphosphate + ATP</text>
        <dbReference type="Rhea" id="RHEA:18473"/>
        <dbReference type="ChEBI" id="CHEBI:30616"/>
        <dbReference type="ChEBI" id="CHEBI:33019"/>
        <dbReference type="ChEBI" id="CHEBI:58017"/>
        <dbReference type="ChEBI" id="CHEBI:73183"/>
        <dbReference type="EC" id="2.4.2.17"/>
    </reaction>
</comment>
<name>A0A5Q2QF31_9GAMM</name>
<keyword evidence="12 16" id="KW-0547">Nucleotide-binding</keyword>
<dbReference type="GO" id="GO:0005524">
    <property type="term" value="F:ATP binding"/>
    <property type="evidence" value="ECO:0007669"/>
    <property type="project" value="UniProtKB-KW"/>
</dbReference>
<evidence type="ECO:0000256" key="2">
    <source>
        <dbReference type="ARBA" id="ARBA00004496"/>
    </source>
</evidence>
<evidence type="ECO:0000256" key="6">
    <source>
        <dbReference type="ARBA" id="ARBA00011946"/>
    </source>
</evidence>
<comment type="similarity">
    <text evidence="4 16">Belongs to the ATP phosphoribosyltransferase family. Short subfamily.</text>
</comment>
<dbReference type="RefSeq" id="WP_153714474.1">
    <property type="nucleotide sequence ID" value="NZ_CP045871.1"/>
</dbReference>
<evidence type="ECO:0000256" key="1">
    <source>
        <dbReference type="ARBA" id="ARBA00000915"/>
    </source>
</evidence>
<keyword evidence="10 16" id="KW-0328">Glycosyltransferase</keyword>
<dbReference type="Gene3D" id="3.40.190.10">
    <property type="entry name" value="Periplasmic binding protein-like II"/>
    <property type="match status" value="2"/>
</dbReference>
<dbReference type="Pfam" id="PF01634">
    <property type="entry name" value="HisG"/>
    <property type="match status" value="1"/>
</dbReference>
<dbReference type="PANTHER" id="PTHR21403:SF8">
    <property type="entry name" value="ATP PHOSPHORIBOSYLTRANSFERASE"/>
    <property type="match status" value="1"/>
</dbReference>
<keyword evidence="13 16" id="KW-0067">ATP-binding</keyword>
<evidence type="ECO:0000256" key="11">
    <source>
        <dbReference type="ARBA" id="ARBA00022679"/>
    </source>
</evidence>
<dbReference type="KEGG" id="llp:GH975_10480"/>
<evidence type="ECO:0000256" key="4">
    <source>
        <dbReference type="ARBA" id="ARBA00009489"/>
    </source>
</evidence>
<dbReference type="PROSITE" id="PS01316">
    <property type="entry name" value="ATP_P_PHORIBOSYLTR"/>
    <property type="match status" value="1"/>
</dbReference>
<evidence type="ECO:0000256" key="13">
    <source>
        <dbReference type="ARBA" id="ARBA00022840"/>
    </source>
</evidence>
<comment type="pathway">
    <text evidence="3 16">Amino-acid biosynthesis; L-histidine biosynthesis; L-histidine from 5-phospho-alpha-D-ribose 1-diphosphate: step 1/9.</text>
</comment>
<dbReference type="EMBL" id="CP045871">
    <property type="protein sequence ID" value="QGG80971.1"/>
    <property type="molecule type" value="Genomic_DNA"/>
</dbReference>
<dbReference type="HAMAP" id="MF_01018">
    <property type="entry name" value="HisG_Short"/>
    <property type="match status" value="1"/>
</dbReference>
<dbReference type="PANTHER" id="PTHR21403">
    <property type="entry name" value="ATP PHOSPHORIBOSYLTRANSFERASE ATP-PRTASE"/>
    <property type="match status" value="1"/>
</dbReference>
<dbReference type="GO" id="GO:0005737">
    <property type="term" value="C:cytoplasm"/>
    <property type="evidence" value="ECO:0007669"/>
    <property type="project" value="UniProtKB-SubCell"/>
</dbReference>
<keyword evidence="14 16" id="KW-0368">Histidine biosynthesis</keyword>